<proteinExistence type="predicted"/>
<evidence type="ECO:0000313" key="2">
    <source>
        <dbReference type="EMBL" id="CAF1475083.1"/>
    </source>
</evidence>
<sequence>MSRHIRNLNNPPEYYNSLTAKQQRNWRRNTREIGRNERLREQYPSMPIPPTATIIHIHYLPPIKTLDDLIEKAKNTKIFTIDTESETINRVNKGALVQIQFLQPSQASTIMLIEMFHRPDCNNLTTQEKNKELCEIILNCDKDIITWDPLEDEFDDFKSYGLFNPVTGITINRVTRILRRKVVIENSSQVPCTRRQEEQYLATANINVITPHILIQTLLGHYKTQTPYYDQRIEKEKRRIMTDYAVKDCIAVTNLYFIMNPSTTFNTNRYETPVTDEHRMYVDDIVDIRENSQPQTPEPQQDPPRPEETEEERKQREKENQKRENEKFKEKKRNRSDFKHEIVRPIYYRYDYRKIRAQLQADQVHYSHQIRINDEHAEVTINFKSEELREDGRRKAPISYFMDVQYYRG</sequence>
<dbReference type="Proteomes" id="UP000663828">
    <property type="component" value="Unassembled WGS sequence"/>
</dbReference>
<dbReference type="AlphaFoldDB" id="A0A815RBZ0"/>
<name>A0A815RBZ0_ADIRI</name>
<evidence type="ECO:0000256" key="1">
    <source>
        <dbReference type="SAM" id="MobiDB-lite"/>
    </source>
</evidence>
<evidence type="ECO:0000313" key="5">
    <source>
        <dbReference type="Proteomes" id="UP000663852"/>
    </source>
</evidence>
<feature type="compositionally biased region" description="Basic and acidic residues" evidence="1">
    <location>
        <begin position="304"/>
        <end position="334"/>
    </location>
</feature>
<dbReference type="EMBL" id="CAJNOR010005929">
    <property type="protein sequence ID" value="CAF1580311.1"/>
    <property type="molecule type" value="Genomic_DNA"/>
</dbReference>
<reference evidence="2" key="1">
    <citation type="submission" date="2021-02" db="EMBL/GenBank/DDBJ databases">
        <authorList>
            <person name="Nowell W R."/>
        </authorList>
    </citation>
    <scope>NUCLEOTIDE SEQUENCE</scope>
</reference>
<gene>
    <name evidence="2" type="ORF">EDS130_LOCUS41053</name>
    <name evidence="3" type="ORF">XAT740_LOCUS45429</name>
</gene>
<evidence type="ECO:0000313" key="4">
    <source>
        <dbReference type="Proteomes" id="UP000663828"/>
    </source>
</evidence>
<dbReference type="Proteomes" id="UP000663852">
    <property type="component" value="Unassembled WGS sequence"/>
</dbReference>
<organism evidence="2 5">
    <name type="scientific">Adineta ricciae</name>
    <name type="common">Rotifer</name>
    <dbReference type="NCBI Taxonomy" id="249248"/>
    <lineage>
        <taxon>Eukaryota</taxon>
        <taxon>Metazoa</taxon>
        <taxon>Spiralia</taxon>
        <taxon>Gnathifera</taxon>
        <taxon>Rotifera</taxon>
        <taxon>Eurotatoria</taxon>
        <taxon>Bdelloidea</taxon>
        <taxon>Adinetida</taxon>
        <taxon>Adinetidae</taxon>
        <taxon>Adineta</taxon>
    </lineage>
</organism>
<accession>A0A815RBZ0</accession>
<protein>
    <submittedName>
        <fullName evidence="2">Uncharacterized protein</fullName>
    </submittedName>
</protein>
<evidence type="ECO:0000313" key="3">
    <source>
        <dbReference type="EMBL" id="CAF1580311.1"/>
    </source>
</evidence>
<keyword evidence="4" id="KW-1185">Reference proteome</keyword>
<feature type="region of interest" description="Disordered" evidence="1">
    <location>
        <begin position="290"/>
        <end position="334"/>
    </location>
</feature>
<dbReference type="EMBL" id="CAJNOJ010000521">
    <property type="protein sequence ID" value="CAF1475083.1"/>
    <property type="molecule type" value="Genomic_DNA"/>
</dbReference>
<comment type="caution">
    <text evidence="2">The sequence shown here is derived from an EMBL/GenBank/DDBJ whole genome shotgun (WGS) entry which is preliminary data.</text>
</comment>